<evidence type="ECO:0000256" key="3">
    <source>
        <dbReference type="SAM" id="MobiDB-lite"/>
    </source>
</evidence>
<evidence type="ECO:0000256" key="2">
    <source>
        <dbReference type="PROSITE-ProRule" id="PRU00169"/>
    </source>
</evidence>
<evidence type="ECO:0000259" key="4">
    <source>
        <dbReference type="PROSITE" id="PS50110"/>
    </source>
</evidence>
<dbReference type="RefSeq" id="WP_289162444.1">
    <property type="nucleotide sequence ID" value="NZ_JASZZN010000003.1"/>
</dbReference>
<dbReference type="CDD" id="cd00156">
    <property type="entry name" value="REC"/>
    <property type="match status" value="1"/>
</dbReference>
<keyword evidence="1 2" id="KW-0597">Phosphoprotein</keyword>
<feature type="region of interest" description="Disordered" evidence="3">
    <location>
        <begin position="1"/>
        <end position="45"/>
    </location>
</feature>
<evidence type="ECO:0000313" key="5">
    <source>
        <dbReference type="EMBL" id="MDM4014803.1"/>
    </source>
</evidence>
<evidence type="ECO:0000313" key="6">
    <source>
        <dbReference type="Proteomes" id="UP001239462"/>
    </source>
</evidence>
<dbReference type="Gene3D" id="3.40.50.2300">
    <property type="match status" value="1"/>
</dbReference>
<dbReference type="PANTHER" id="PTHR44591">
    <property type="entry name" value="STRESS RESPONSE REGULATOR PROTEIN 1"/>
    <property type="match status" value="1"/>
</dbReference>
<reference evidence="5 6" key="1">
    <citation type="submission" date="2023-06" db="EMBL/GenBank/DDBJ databases">
        <title>Roseiconus lacunae JC819 isolated from Gulf of Mannar region, Tamil Nadu.</title>
        <authorList>
            <person name="Pk S."/>
            <person name="Ch S."/>
            <person name="Ch V.R."/>
        </authorList>
    </citation>
    <scope>NUCLEOTIDE SEQUENCE [LARGE SCALE GENOMIC DNA]</scope>
    <source>
        <strain evidence="5 6">JC819</strain>
    </source>
</reference>
<gene>
    <name evidence="5" type="ORF">QTN89_05130</name>
</gene>
<dbReference type="Proteomes" id="UP001239462">
    <property type="component" value="Unassembled WGS sequence"/>
</dbReference>
<keyword evidence="6" id="KW-1185">Reference proteome</keyword>
<organism evidence="5 6">
    <name type="scientific">Roseiconus lacunae</name>
    <dbReference type="NCBI Taxonomy" id="2605694"/>
    <lineage>
        <taxon>Bacteria</taxon>
        <taxon>Pseudomonadati</taxon>
        <taxon>Planctomycetota</taxon>
        <taxon>Planctomycetia</taxon>
        <taxon>Pirellulales</taxon>
        <taxon>Pirellulaceae</taxon>
        <taxon>Roseiconus</taxon>
    </lineage>
</organism>
<name>A0ABT7PE75_9BACT</name>
<dbReference type="PANTHER" id="PTHR44591:SF23">
    <property type="entry name" value="CHEY SUBFAMILY"/>
    <property type="match status" value="1"/>
</dbReference>
<dbReference type="InterPro" id="IPR011006">
    <property type="entry name" value="CheY-like_superfamily"/>
</dbReference>
<feature type="modified residue" description="4-aspartylphosphate" evidence="2">
    <location>
        <position position="107"/>
    </location>
</feature>
<comment type="caution">
    <text evidence="5">The sequence shown here is derived from an EMBL/GenBank/DDBJ whole genome shotgun (WGS) entry which is preliminary data.</text>
</comment>
<dbReference type="EMBL" id="JASZZN010000003">
    <property type="protein sequence ID" value="MDM4014803.1"/>
    <property type="molecule type" value="Genomic_DNA"/>
</dbReference>
<sequence>MSDVTELAGEVADGALRALTQTTASSETTRRPKARGPGMETEPRQTRRPVVNLGEMPRILIVDDDADLCFAVEHRLNQYDVETQVGYFGQQGFWNAMTFRPDVIVTDLAMPNGDGGFLLDLIRSNATLSDTPVIVVSGMRDPKVRSQALARGANAFLQKPVTSEQLVEQLSRFVTLQTKTKRKFAKLYSNHCDDQTEGL</sequence>
<evidence type="ECO:0000256" key="1">
    <source>
        <dbReference type="ARBA" id="ARBA00022553"/>
    </source>
</evidence>
<dbReference type="Pfam" id="PF00072">
    <property type="entry name" value="Response_reg"/>
    <property type="match status" value="1"/>
</dbReference>
<dbReference type="InterPro" id="IPR001789">
    <property type="entry name" value="Sig_transdc_resp-reg_receiver"/>
</dbReference>
<dbReference type="PROSITE" id="PS50110">
    <property type="entry name" value="RESPONSE_REGULATORY"/>
    <property type="match status" value="1"/>
</dbReference>
<proteinExistence type="predicted"/>
<dbReference type="SUPFAM" id="SSF52172">
    <property type="entry name" value="CheY-like"/>
    <property type="match status" value="1"/>
</dbReference>
<feature type="domain" description="Response regulatory" evidence="4">
    <location>
        <begin position="58"/>
        <end position="174"/>
    </location>
</feature>
<dbReference type="SMART" id="SM00448">
    <property type="entry name" value="REC"/>
    <property type="match status" value="1"/>
</dbReference>
<protein>
    <submittedName>
        <fullName evidence="5">Response regulator</fullName>
    </submittedName>
</protein>
<accession>A0ABT7PE75</accession>
<dbReference type="InterPro" id="IPR050595">
    <property type="entry name" value="Bact_response_regulator"/>
</dbReference>